<feature type="domain" description="DUF5641" evidence="1">
    <location>
        <begin position="57"/>
        <end position="147"/>
    </location>
</feature>
<name>A0ABQ9JHC7_9CUCU</name>
<dbReference type="EMBL" id="JAPWTJ010000624">
    <property type="protein sequence ID" value="KAJ8976807.1"/>
    <property type="molecule type" value="Genomic_DNA"/>
</dbReference>
<evidence type="ECO:0000313" key="3">
    <source>
        <dbReference type="Proteomes" id="UP001162164"/>
    </source>
</evidence>
<protein>
    <recommendedName>
        <fullName evidence="1">DUF5641 domain-containing protein</fullName>
    </recommendedName>
</protein>
<sequence length="237" mass="27291">MSLLLTPKGKVIDAYLTYVSENPDDLTPITPSVFIIQSIQSIETPDLEDISSNHLKRRWRYIQKTKESLRRRFRSEYLANLVQFGQRKQGKLKLGDIVLVGSDNSKRISWPIGKVIEIFTGKDNVARVAKLKLSTGSEVIRPFQIIYPLEISNLNTYNDFHKNLAYIPGNDIEPLEVDDDKKEIVEDDGNEPEQVVTRKEKEVFSRYGRLIKPLNVLNFENLHLYIWIYTKVGVPGT</sequence>
<gene>
    <name evidence="2" type="ORF">NQ317_012366</name>
</gene>
<evidence type="ECO:0000259" key="1">
    <source>
        <dbReference type="Pfam" id="PF18701"/>
    </source>
</evidence>
<dbReference type="Proteomes" id="UP001162164">
    <property type="component" value="Unassembled WGS sequence"/>
</dbReference>
<dbReference type="Pfam" id="PF18701">
    <property type="entry name" value="DUF5641"/>
    <property type="match status" value="1"/>
</dbReference>
<dbReference type="InterPro" id="IPR040676">
    <property type="entry name" value="DUF5641"/>
</dbReference>
<reference evidence="2" key="1">
    <citation type="journal article" date="2023" name="Insect Mol. Biol.">
        <title>Genome sequencing provides insights into the evolution of gene families encoding plant cell wall-degrading enzymes in longhorned beetles.</title>
        <authorList>
            <person name="Shin N.R."/>
            <person name="Okamura Y."/>
            <person name="Kirsch R."/>
            <person name="Pauchet Y."/>
        </authorList>
    </citation>
    <scope>NUCLEOTIDE SEQUENCE</scope>
    <source>
        <strain evidence="2">MMC_N1</strain>
    </source>
</reference>
<dbReference type="PANTHER" id="PTHR47331">
    <property type="entry name" value="PHD-TYPE DOMAIN-CONTAINING PROTEIN"/>
    <property type="match status" value="1"/>
</dbReference>
<organism evidence="2 3">
    <name type="scientific">Molorchus minor</name>
    <dbReference type="NCBI Taxonomy" id="1323400"/>
    <lineage>
        <taxon>Eukaryota</taxon>
        <taxon>Metazoa</taxon>
        <taxon>Ecdysozoa</taxon>
        <taxon>Arthropoda</taxon>
        <taxon>Hexapoda</taxon>
        <taxon>Insecta</taxon>
        <taxon>Pterygota</taxon>
        <taxon>Neoptera</taxon>
        <taxon>Endopterygota</taxon>
        <taxon>Coleoptera</taxon>
        <taxon>Polyphaga</taxon>
        <taxon>Cucujiformia</taxon>
        <taxon>Chrysomeloidea</taxon>
        <taxon>Cerambycidae</taxon>
        <taxon>Lamiinae</taxon>
        <taxon>Monochamini</taxon>
        <taxon>Molorchus</taxon>
    </lineage>
</organism>
<evidence type="ECO:0000313" key="2">
    <source>
        <dbReference type="EMBL" id="KAJ8976807.1"/>
    </source>
</evidence>
<proteinExistence type="predicted"/>
<comment type="caution">
    <text evidence="2">The sequence shown here is derived from an EMBL/GenBank/DDBJ whole genome shotgun (WGS) entry which is preliminary data.</text>
</comment>
<dbReference type="PANTHER" id="PTHR47331:SF6">
    <property type="entry name" value="DOUBLECORTIN DOMAIN-CONTAINING PROTEIN"/>
    <property type="match status" value="1"/>
</dbReference>
<keyword evidence="3" id="KW-1185">Reference proteome</keyword>
<accession>A0ABQ9JHC7</accession>